<proteinExistence type="predicted"/>
<organism evidence="1 2">
    <name type="scientific">Diphasiastrum complanatum</name>
    <name type="common">Issler's clubmoss</name>
    <name type="synonym">Lycopodium complanatum</name>
    <dbReference type="NCBI Taxonomy" id="34168"/>
    <lineage>
        <taxon>Eukaryota</taxon>
        <taxon>Viridiplantae</taxon>
        <taxon>Streptophyta</taxon>
        <taxon>Embryophyta</taxon>
        <taxon>Tracheophyta</taxon>
        <taxon>Lycopodiopsida</taxon>
        <taxon>Lycopodiales</taxon>
        <taxon>Lycopodiaceae</taxon>
        <taxon>Lycopodioideae</taxon>
        <taxon>Diphasiastrum</taxon>
    </lineage>
</organism>
<accession>A0ACC2CSK2</accession>
<dbReference type="EMBL" id="CM055100">
    <property type="protein sequence ID" value="KAJ7544607.1"/>
    <property type="molecule type" value="Genomic_DNA"/>
</dbReference>
<dbReference type="Proteomes" id="UP001162992">
    <property type="component" value="Chromosome 9"/>
</dbReference>
<reference evidence="2" key="1">
    <citation type="journal article" date="2024" name="Proc. Natl. Acad. Sci. U.S.A.">
        <title>Extraordinary preservation of gene collinearity over three hundred million years revealed in homosporous lycophytes.</title>
        <authorList>
            <person name="Li C."/>
            <person name="Wickell D."/>
            <person name="Kuo L.Y."/>
            <person name="Chen X."/>
            <person name="Nie B."/>
            <person name="Liao X."/>
            <person name="Peng D."/>
            <person name="Ji J."/>
            <person name="Jenkins J."/>
            <person name="Williams M."/>
            <person name="Shu S."/>
            <person name="Plott C."/>
            <person name="Barry K."/>
            <person name="Rajasekar S."/>
            <person name="Grimwood J."/>
            <person name="Han X."/>
            <person name="Sun S."/>
            <person name="Hou Z."/>
            <person name="He W."/>
            <person name="Dai G."/>
            <person name="Sun C."/>
            <person name="Schmutz J."/>
            <person name="Leebens-Mack J.H."/>
            <person name="Li F.W."/>
            <person name="Wang L."/>
        </authorList>
    </citation>
    <scope>NUCLEOTIDE SEQUENCE [LARGE SCALE GENOMIC DNA]</scope>
    <source>
        <strain evidence="2">cv. PW_Plant_1</strain>
    </source>
</reference>
<protein>
    <submittedName>
        <fullName evidence="1">Uncharacterized protein</fullName>
    </submittedName>
</protein>
<evidence type="ECO:0000313" key="2">
    <source>
        <dbReference type="Proteomes" id="UP001162992"/>
    </source>
</evidence>
<comment type="caution">
    <text evidence="1">The sequence shown here is derived from an EMBL/GenBank/DDBJ whole genome shotgun (WGS) entry which is preliminary data.</text>
</comment>
<sequence length="318" mass="35560">MSREVHGQEEQHQQSSAFEQTYGGDLFALWSESLGDHCHHGYYENHLQLDGNGTLNEDSFTLAREAAVRLIDKLLLWANIPADGGGHGPQRILDVGMGLGAASRYFGKRFPHATVQGISLAKVEVEIATKLTASQNLSDKVSFLYADARTLPFPNNEYDLVWCLECADHILEREQLMKELARVTAPGGKIVLTTMCNRELLPHEKSLSESEKEVLENIFSDDLAVASWSQPSLYLRLAEENGLEAIQSDNWTKYVTPGVPIWIHFYKNSDLSIVGVKAFSMALPALMKAYEQGLVEYFVFKAVKIIFLILSLLMLIIV</sequence>
<evidence type="ECO:0000313" key="1">
    <source>
        <dbReference type="EMBL" id="KAJ7544607.1"/>
    </source>
</evidence>
<name>A0ACC2CSK2_DIPCM</name>
<gene>
    <name evidence="1" type="ORF">O6H91_09G085400</name>
</gene>
<keyword evidence="2" id="KW-1185">Reference proteome</keyword>